<comment type="subcellular location">
    <subcellularLocation>
        <location evidence="1 8">Cell membrane</location>
        <topology evidence="1 8">Multi-pass membrane protein</topology>
    </subcellularLocation>
</comment>
<evidence type="ECO:0000256" key="1">
    <source>
        <dbReference type="ARBA" id="ARBA00004651"/>
    </source>
</evidence>
<dbReference type="EMBL" id="JBBNIN010000019">
    <property type="protein sequence ID" value="MEQ2711788.1"/>
    <property type="molecule type" value="Genomic_DNA"/>
</dbReference>
<keyword evidence="6 8" id="KW-1133">Transmembrane helix</keyword>
<dbReference type="RefSeq" id="WP_055198059.1">
    <property type="nucleotide sequence ID" value="NZ_JAOQJG010000006.1"/>
</dbReference>
<gene>
    <name evidence="10" type="ORF">AAAU51_11480</name>
</gene>
<feature type="domain" description="ABC transmembrane type-1" evidence="9">
    <location>
        <begin position="59"/>
        <end position="249"/>
    </location>
</feature>
<proteinExistence type="inferred from homology"/>
<dbReference type="PANTHER" id="PTHR42929">
    <property type="entry name" value="INNER MEMBRANE ABC TRANSPORTER PERMEASE PROTEIN YDCU-RELATED-RELATED"/>
    <property type="match status" value="1"/>
</dbReference>
<evidence type="ECO:0000313" key="11">
    <source>
        <dbReference type="Proteomes" id="UP001482154"/>
    </source>
</evidence>
<feature type="transmembrane region" description="Helical" evidence="8">
    <location>
        <begin position="133"/>
        <end position="153"/>
    </location>
</feature>
<evidence type="ECO:0000313" key="10">
    <source>
        <dbReference type="EMBL" id="MEQ2711788.1"/>
    </source>
</evidence>
<evidence type="ECO:0000256" key="7">
    <source>
        <dbReference type="ARBA" id="ARBA00023136"/>
    </source>
</evidence>
<organism evidence="10 11">
    <name type="scientific">Anaerostipes amylophilus</name>
    <dbReference type="NCBI Taxonomy" id="2981779"/>
    <lineage>
        <taxon>Bacteria</taxon>
        <taxon>Bacillati</taxon>
        <taxon>Bacillota</taxon>
        <taxon>Clostridia</taxon>
        <taxon>Lachnospirales</taxon>
        <taxon>Lachnospiraceae</taxon>
        <taxon>Anaerostipes</taxon>
    </lineage>
</organism>
<dbReference type="SUPFAM" id="SSF161098">
    <property type="entry name" value="MetI-like"/>
    <property type="match status" value="1"/>
</dbReference>
<feature type="transmembrane region" description="Helical" evidence="8">
    <location>
        <begin position="94"/>
        <end position="113"/>
    </location>
</feature>
<dbReference type="PANTHER" id="PTHR42929:SF1">
    <property type="entry name" value="INNER MEMBRANE ABC TRANSPORTER PERMEASE PROTEIN YDCU-RELATED"/>
    <property type="match status" value="1"/>
</dbReference>
<evidence type="ECO:0000259" key="9">
    <source>
        <dbReference type="PROSITE" id="PS50928"/>
    </source>
</evidence>
<dbReference type="PROSITE" id="PS50928">
    <property type="entry name" value="ABC_TM1"/>
    <property type="match status" value="1"/>
</dbReference>
<feature type="transmembrane region" description="Helical" evidence="8">
    <location>
        <begin position="12"/>
        <end position="34"/>
    </location>
</feature>
<protein>
    <submittedName>
        <fullName evidence="10">ABC transporter permease</fullName>
    </submittedName>
</protein>
<feature type="transmembrane region" description="Helical" evidence="8">
    <location>
        <begin position="233"/>
        <end position="252"/>
    </location>
</feature>
<keyword evidence="3 8" id="KW-0813">Transport</keyword>
<keyword evidence="4" id="KW-1003">Cell membrane</keyword>
<feature type="transmembrane region" description="Helical" evidence="8">
    <location>
        <begin position="59"/>
        <end position="82"/>
    </location>
</feature>
<sequence>MKNDRLKSILGIPYLLFLTIVVVCPVLILLYYAFTNGTGQFSMDNFVLFFTDSKAIGTLIYSAMIAIVTTVVCLLIAYPVAYILAKGDFKRGNVLLMLFVMPMWINFTLRITALKEILTMIEGNLAFHPFLNTVIGMTYDFLPFMILPIYNTIAKIDHSYIEAALDLGAKHHRVFTRVILPLSIPGIISGITMVFLPAMTNYVVLDMMYNSTYIMGSLVGSYFNMYDWNNGSVISMILLILILFLSMLTGEFSDKEENAYD</sequence>
<keyword evidence="5 8" id="KW-0812">Transmembrane</keyword>
<dbReference type="Pfam" id="PF00528">
    <property type="entry name" value="BPD_transp_1"/>
    <property type="match status" value="1"/>
</dbReference>
<dbReference type="InterPro" id="IPR035906">
    <property type="entry name" value="MetI-like_sf"/>
</dbReference>
<dbReference type="Gene3D" id="1.10.3720.10">
    <property type="entry name" value="MetI-like"/>
    <property type="match status" value="1"/>
</dbReference>
<evidence type="ECO:0000256" key="6">
    <source>
        <dbReference type="ARBA" id="ARBA00022989"/>
    </source>
</evidence>
<dbReference type="CDD" id="cd06261">
    <property type="entry name" value="TM_PBP2"/>
    <property type="match status" value="1"/>
</dbReference>
<dbReference type="Proteomes" id="UP001482154">
    <property type="component" value="Unassembled WGS sequence"/>
</dbReference>
<accession>A0ABV1IX42</accession>
<keyword evidence="11" id="KW-1185">Reference proteome</keyword>
<evidence type="ECO:0000256" key="8">
    <source>
        <dbReference type="RuleBase" id="RU363032"/>
    </source>
</evidence>
<comment type="caution">
    <text evidence="10">The sequence shown here is derived from an EMBL/GenBank/DDBJ whole genome shotgun (WGS) entry which is preliminary data.</text>
</comment>
<keyword evidence="7 8" id="KW-0472">Membrane</keyword>
<dbReference type="InterPro" id="IPR000515">
    <property type="entry name" value="MetI-like"/>
</dbReference>
<evidence type="ECO:0000256" key="2">
    <source>
        <dbReference type="ARBA" id="ARBA00007069"/>
    </source>
</evidence>
<evidence type="ECO:0000256" key="4">
    <source>
        <dbReference type="ARBA" id="ARBA00022475"/>
    </source>
</evidence>
<reference evidence="10 11" key="1">
    <citation type="submission" date="2024-04" db="EMBL/GenBank/DDBJ databases">
        <title>Human intestinal bacterial collection.</title>
        <authorList>
            <person name="Pauvert C."/>
            <person name="Hitch T.C.A."/>
            <person name="Clavel T."/>
        </authorList>
    </citation>
    <scope>NUCLEOTIDE SEQUENCE [LARGE SCALE GENOMIC DNA]</scope>
    <source>
        <strain evidence="10 11">CLA-AA-H249</strain>
    </source>
</reference>
<evidence type="ECO:0000256" key="3">
    <source>
        <dbReference type="ARBA" id="ARBA00022448"/>
    </source>
</evidence>
<feature type="transmembrane region" description="Helical" evidence="8">
    <location>
        <begin position="174"/>
        <end position="196"/>
    </location>
</feature>
<name>A0ABV1IX42_9FIRM</name>
<evidence type="ECO:0000256" key="5">
    <source>
        <dbReference type="ARBA" id="ARBA00022692"/>
    </source>
</evidence>
<comment type="similarity">
    <text evidence="2">Belongs to the binding-protein-dependent transport system permease family. CysTW subfamily.</text>
</comment>